<evidence type="ECO:0000259" key="1">
    <source>
        <dbReference type="Pfam" id="PF05685"/>
    </source>
</evidence>
<dbReference type="GO" id="GO:0004519">
    <property type="term" value="F:endonuclease activity"/>
    <property type="evidence" value="ECO:0007669"/>
    <property type="project" value="UniProtKB-KW"/>
</dbReference>
<proteinExistence type="predicted"/>
<keyword evidence="3" id="KW-1185">Reference proteome</keyword>
<dbReference type="EMBL" id="JACJTA010000070">
    <property type="protein sequence ID" value="MBD2607707.1"/>
    <property type="molecule type" value="Genomic_DNA"/>
</dbReference>
<organism evidence="2 3">
    <name type="scientific">Scytonema hofmannii FACHB-248</name>
    <dbReference type="NCBI Taxonomy" id="1842502"/>
    <lineage>
        <taxon>Bacteria</taxon>
        <taxon>Bacillati</taxon>
        <taxon>Cyanobacteriota</taxon>
        <taxon>Cyanophyceae</taxon>
        <taxon>Nostocales</taxon>
        <taxon>Scytonemataceae</taxon>
        <taxon>Scytonema</taxon>
    </lineage>
</organism>
<evidence type="ECO:0000313" key="2">
    <source>
        <dbReference type="EMBL" id="MBD2607707.1"/>
    </source>
</evidence>
<feature type="domain" description="Putative restriction endonuclease" evidence="1">
    <location>
        <begin position="17"/>
        <end position="187"/>
    </location>
</feature>
<dbReference type="Proteomes" id="UP000660380">
    <property type="component" value="Unassembled WGS sequence"/>
</dbReference>
<evidence type="ECO:0000313" key="3">
    <source>
        <dbReference type="Proteomes" id="UP000660380"/>
    </source>
</evidence>
<dbReference type="Pfam" id="PF05685">
    <property type="entry name" value="Uma2"/>
    <property type="match status" value="1"/>
</dbReference>
<keyword evidence="2" id="KW-0255">Endonuclease</keyword>
<dbReference type="InterPro" id="IPR008538">
    <property type="entry name" value="Uma2"/>
</dbReference>
<dbReference type="SUPFAM" id="SSF52980">
    <property type="entry name" value="Restriction endonuclease-like"/>
    <property type="match status" value="1"/>
</dbReference>
<comment type="caution">
    <text evidence="2">The sequence shown here is derived from an EMBL/GenBank/DDBJ whole genome shotgun (WGS) entry which is preliminary data.</text>
</comment>
<dbReference type="Gene3D" id="3.90.1570.10">
    <property type="entry name" value="tt1808, chain A"/>
    <property type="match status" value="1"/>
</dbReference>
<protein>
    <submittedName>
        <fullName evidence="2">Uma2 family endonuclease</fullName>
    </submittedName>
</protein>
<reference evidence="2 3" key="1">
    <citation type="journal article" date="2020" name="ISME J.">
        <title>Comparative genomics reveals insights into cyanobacterial evolution and habitat adaptation.</title>
        <authorList>
            <person name="Chen M.Y."/>
            <person name="Teng W.K."/>
            <person name="Zhao L."/>
            <person name="Hu C.X."/>
            <person name="Zhou Y.K."/>
            <person name="Han B.P."/>
            <person name="Song L.R."/>
            <person name="Shu W.S."/>
        </authorList>
    </citation>
    <scope>NUCLEOTIDE SEQUENCE [LARGE SCALE GENOMIC DNA]</scope>
    <source>
        <strain evidence="2 3">FACHB-248</strain>
    </source>
</reference>
<keyword evidence="2" id="KW-0378">Hydrolase</keyword>
<dbReference type="PANTHER" id="PTHR34107:SF7">
    <property type="entry name" value="SLR2092 PROTEIN"/>
    <property type="match status" value="1"/>
</dbReference>
<name>A0ABR8GX26_9CYAN</name>
<dbReference type="InterPro" id="IPR011335">
    <property type="entry name" value="Restrct_endonuc-II-like"/>
</dbReference>
<dbReference type="InterPro" id="IPR012296">
    <property type="entry name" value="Nuclease_put_TT1808"/>
</dbReference>
<gene>
    <name evidence="2" type="ORF">H6G81_25055</name>
</gene>
<dbReference type="RefSeq" id="WP_029634349.1">
    <property type="nucleotide sequence ID" value="NZ_JACJTA010000070.1"/>
</dbReference>
<dbReference type="PANTHER" id="PTHR34107">
    <property type="entry name" value="SLL0198 PROTEIN-RELATED"/>
    <property type="match status" value="1"/>
</dbReference>
<sequence>MSALTLQLPPNLKFTDEQFEQVVIFNKELQLELTRYGELVIMSPTGGETGNRNFEIYIDLGIWNRQNNLGKAFDSSTGFKLPNGATRSPDASWVKMERWDALTSSQRKKFLPLCPDFVLELVSESDDLEDTQAKMQEYIENGLRLGWLINPKNKQVEIYRPLVEVEVLQSPTSLSGEDVLPGFVLDLQFIFGNES</sequence>
<dbReference type="CDD" id="cd06260">
    <property type="entry name" value="DUF820-like"/>
    <property type="match status" value="1"/>
</dbReference>
<accession>A0ABR8GX26</accession>
<keyword evidence="2" id="KW-0540">Nuclease</keyword>